<comment type="caution">
    <text evidence="6">The sequence shown here is derived from an EMBL/GenBank/DDBJ whole genome shotgun (WGS) entry which is preliminary data.</text>
</comment>
<dbReference type="CDD" id="cd04875">
    <property type="entry name" value="ACT_F4HF-DF"/>
    <property type="match status" value="1"/>
</dbReference>
<keyword evidence="2 3" id="KW-0378">Hydrolase</keyword>
<dbReference type="InterPro" id="IPR002912">
    <property type="entry name" value="ACT_dom"/>
</dbReference>
<name>A0A2W4ISZ6_9PSEU</name>
<dbReference type="Pfam" id="PF01842">
    <property type="entry name" value="ACT"/>
    <property type="match status" value="1"/>
</dbReference>
<dbReference type="PIRSF" id="PIRSF036480">
    <property type="entry name" value="FormyFH4_hydr"/>
    <property type="match status" value="1"/>
</dbReference>
<dbReference type="InterPro" id="IPR002376">
    <property type="entry name" value="Formyl_transf_N"/>
</dbReference>
<evidence type="ECO:0000256" key="3">
    <source>
        <dbReference type="HAMAP-Rule" id="MF_01927"/>
    </source>
</evidence>
<dbReference type="GO" id="GO:0008864">
    <property type="term" value="F:formyltetrahydrofolate deformylase activity"/>
    <property type="evidence" value="ECO:0007669"/>
    <property type="project" value="UniProtKB-UniRule"/>
</dbReference>
<reference evidence="6" key="1">
    <citation type="submission" date="2018-05" db="EMBL/GenBank/DDBJ databases">
        <authorList>
            <person name="Lanie J.A."/>
            <person name="Ng W.-L."/>
            <person name="Kazmierczak K.M."/>
            <person name="Andrzejewski T.M."/>
            <person name="Davidsen T.M."/>
            <person name="Wayne K.J."/>
            <person name="Tettelin H."/>
            <person name="Glass J.I."/>
            <person name="Rusch D."/>
            <person name="Podicherti R."/>
            <person name="Tsui H.-C.T."/>
            <person name="Winkler M.E."/>
        </authorList>
    </citation>
    <scope>NUCLEOTIDE SEQUENCE</scope>
    <source>
        <strain evidence="6">ZC4RG45</strain>
    </source>
</reference>
<dbReference type="NCBIfam" id="TIGR00655">
    <property type="entry name" value="PurU"/>
    <property type="match status" value="1"/>
</dbReference>
<evidence type="ECO:0000313" key="6">
    <source>
        <dbReference type="EMBL" id="PZM89641.1"/>
    </source>
</evidence>
<dbReference type="PANTHER" id="PTHR42706">
    <property type="entry name" value="FORMYLTETRAHYDROFOLATE DEFORMYLASE"/>
    <property type="match status" value="1"/>
</dbReference>
<dbReference type="PROSITE" id="PS51671">
    <property type="entry name" value="ACT"/>
    <property type="match status" value="1"/>
</dbReference>
<dbReference type="EC" id="3.5.1.10" evidence="3 4"/>
<dbReference type="GO" id="GO:0006730">
    <property type="term" value="P:one-carbon metabolic process"/>
    <property type="evidence" value="ECO:0007669"/>
    <property type="project" value="UniProtKB-KW"/>
</dbReference>
<dbReference type="SUPFAM" id="SSF53328">
    <property type="entry name" value="Formyltransferase"/>
    <property type="match status" value="1"/>
</dbReference>
<comment type="catalytic activity">
    <reaction evidence="3">
        <text>(6R)-10-formyltetrahydrofolate + H2O = (6S)-5,6,7,8-tetrahydrofolate + formate + H(+)</text>
        <dbReference type="Rhea" id="RHEA:19833"/>
        <dbReference type="ChEBI" id="CHEBI:15377"/>
        <dbReference type="ChEBI" id="CHEBI:15378"/>
        <dbReference type="ChEBI" id="CHEBI:15740"/>
        <dbReference type="ChEBI" id="CHEBI:57453"/>
        <dbReference type="ChEBI" id="CHEBI:195366"/>
        <dbReference type="EC" id="3.5.1.10"/>
    </reaction>
</comment>
<dbReference type="EMBL" id="QGUI01000945">
    <property type="protein sequence ID" value="PZM89641.1"/>
    <property type="molecule type" value="Genomic_DNA"/>
</dbReference>
<dbReference type="SUPFAM" id="SSF55021">
    <property type="entry name" value="ACT-like"/>
    <property type="match status" value="1"/>
</dbReference>
<dbReference type="UniPathway" id="UPA00074">
    <property type="reaction ID" value="UER00170"/>
</dbReference>
<dbReference type="GO" id="GO:0006189">
    <property type="term" value="P:'de novo' IMP biosynthetic process"/>
    <property type="evidence" value="ECO:0007669"/>
    <property type="project" value="UniProtKB-UniRule"/>
</dbReference>
<dbReference type="Gene3D" id="3.40.50.170">
    <property type="entry name" value="Formyl transferase, N-terminal domain"/>
    <property type="match status" value="1"/>
</dbReference>
<dbReference type="NCBIfam" id="NF004684">
    <property type="entry name" value="PRK06027.1"/>
    <property type="match status" value="1"/>
</dbReference>
<evidence type="ECO:0000256" key="2">
    <source>
        <dbReference type="ARBA" id="ARBA00022801"/>
    </source>
</evidence>
<dbReference type="PANTHER" id="PTHR42706:SF1">
    <property type="entry name" value="FORMYLTETRAHYDROFOLATE DEFORMYLASE 2, MITOCHONDRIAL"/>
    <property type="match status" value="1"/>
</dbReference>
<keyword evidence="3" id="KW-0658">Purine biosynthesis</keyword>
<protein>
    <recommendedName>
        <fullName evidence="3 4">Formyltetrahydrofolate deformylase</fullName>
        <ecNumber evidence="3 4">3.5.1.10</ecNumber>
    </recommendedName>
    <alternativeName>
        <fullName evidence="3">Formyl-FH(4) hydrolase</fullName>
    </alternativeName>
</protein>
<evidence type="ECO:0000256" key="1">
    <source>
        <dbReference type="ARBA" id="ARBA00022563"/>
    </source>
</evidence>
<dbReference type="PRINTS" id="PR01575">
    <property type="entry name" value="FFH4HYDRLASE"/>
</dbReference>
<keyword evidence="1 3" id="KW-0554">One-carbon metabolism</keyword>
<comment type="similarity">
    <text evidence="3">Belongs to the PurU family.</text>
</comment>
<dbReference type="Gene3D" id="3.30.70.260">
    <property type="match status" value="1"/>
</dbReference>
<feature type="active site" evidence="3">
    <location>
        <position position="225"/>
    </location>
</feature>
<comment type="pathway">
    <text evidence="3">Purine metabolism; IMP biosynthesis via de novo pathway; formate from 10-formyl-5,6,7,8-tetrahydrofolate: step 1/1.</text>
</comment>
<dbReference type="HAMAP" id="MF_01927">
    <property type="entry name" value="PurU"/>
    <property type="match status" value="1"/>
</dbReference>
<comment type="function">
    <text evidence="3">Catalyzes the hydrolysis of 10-formyltetrahydrofolate (formyl-FH4) to formate and tetrahydrofolate (FH4).</text>
</comment>
<evidence type="ECO:0000259" key="5">
    <source>
        <dbReference type="PROSITE" id="PS51671"/>
    </source>
</evidence>
<gene>
    <name evidence="3 6" type="primary">purU</name>
    <name evidence="6" type="ORF">DIU77_18860</name>
</gene>
<dbReference type="InterPro" id="IPR044074">
    <property type="entry name" value="PurU_ACT"/>
</dbReference>
<dbReference type="InterPro" id="IPR004810">
    <property type="entry name" value="PurU"/>
</dbReference>
<dbReference type="CDD" id="cd08648">
    <property type="entry name" value="FMT_core_Formyl-FH4-Hydrolase_C"/>
    <property type="match status" value="1"/>
</dbReference>
<sequence>MGRLLVTCPDQPGIVAAVTQFLYANGANITESHQYSTDPFGGTFFLRLEFYLEHLADRMAQLERDFAPVARSFDMTWRLIQASILKRVAIFASREGHTLQEILWRNHAGDLHADIRMVISNHPDLRETAAIWGVPYHHIPVTPQTRDRAEAAQLDLVVGEVDLIVLARYMQILSPGFLAHFPNRVINIHHSFLPAFTGANPYQRAHDRGVKLIGATAHYATAELDAGPIIEQDVERVDHRHTVDDLRRIGRHIERSVLARAVAWHLEDRILVHGNKTIVFA</sequence>
<dbReference type="InterPro" id="IPR036477">
    <property type="entry name" value="Formyl_transf_N_sf"/>
</dbReference>
<evidence type="ECO:0000256" key="4">
    <source>
        <dbReference type="NCBIfam" id="TIGR00655"/>
    </source>
</evidence>
<proteinExistence type="inferred from homology"/>
<accession>A0A2W4ISZ6</accession>
<dbReference type="AlphaFoldDB" id="A0A2W4ISZ6"/>
<dbReference type="InterPro" id="IPR045865">
    <property type="entry name" value="ACT-like_dom_sf"/>
</dbReference>
<organism evidence="6">
    <name type="scientific">Thermocrispum agreste</name>
    <dbReference type="NCBI Taxonomy" id="37925"/>
    <lineage>
        <taxon>Bacteria</taxon>
        <taxon>Bacillati</taxon>
        <taxon>Actinomycetota</taxon>
        <taxon>Actinomycetes</taxon>
        <taxon>Pseudonocardiales</taxon>
        <taxon>Pseudonocardiaceae</taxon>
        <taxon>Thermocrispum</taxon>
    </lineage>
</organism>
<feature type="domain" description="ACT" evidence="5">
    <location>
        <begin position="3"/>
        <end position="77"/>
    </location>
</feature>
<dbReference type="Pfam" id="PF00551">
    <property type="entry name" value="Formyl_trans_N"/>
    <property type="match status" value="1"/>
</dbReference>
<dbReference type="InterPro" id="IPR041729">
    <property type="entry name" value="Formyl-FH4-Hydrolase_C"/>
</dbReference>